<reference evidence="3 4" key="1">
    <citation type="submission" date="2019-07" db="EMBL/GenBank/DDBJ databases">
        <title>Genomic Encyclopedia of Archaeal and Bacterial Type Strains, Phase II (KMG-II): from individual species to whole genera.</title>
        <authorList>
            <person name="Goeker M."/>
        </authorList>
    </citation>
    <scope>NUCLEOTIDE SEQUENCE [LARGE SCALE GENOMIC DNA]</scope>
    <source>
        <strain evidence="3 4">ATCC BAA-2084</strain>
    </source>
</reference>
<dbReference type="Proteomes" id="UP000320547">
    <property type="component" value="Unassembled WGS sequence"/>
</dbReference>
<dbReference type="STRING" id="476157.GCA_001663155_01055"/>
<name>A0A562UMI3_9SPHN</name>
<sequence length="158" mass="17783">MSILRRFNPGPGAADLWEYIKQPQEYRGLIVAASCIPVALILLWAGSESMIKPLERPSVTYITTLDEDRTDEEILASNIENQRIQDERRAQIEELEERKREMYRALGAASGMDVEAMEERAAIDRAREEAAREALRREVLETRVVPGAADAAVRGGDQ</sequence>
<gene>
    <name evidence="3" type="ORF">JN10_2379</name>
</gene>
<protein>
    <submittedName>
        <fullName evidence="3">Uncharacterized protein</fullName>
    </submittedName>
</protein>
<dbReference type="RefSeq" id="WP_067598265.1">
    <property type="nucleotide sequence ID" value="NZ_CP015963.1"/>
</dbReference>
<evidence type="ECO:0000313" key="3">
    <source>
        <dbReference type="EMBL" id="TWJ06841.1"/>
    </source>
</evidence>
<dbReference type="AlphaFoldDB" id="A0A562UMI3"/>
<feature type="transmembrane region" description="Helical" evidence="2">
    <location>
        <begin position="26"/>
        <end position="46"/>
    </location>
</feature>
<keyword evidence="2" id="KW-0472">Membrane</keyword>
<keyword evidence="2" id="KW-1133">Transmembrane helix</keyword>
<keyword evidence="4" id="KW-1185">Reference proteome</keyword>
<dbReference type="OrthoDB" id="7391871at2"/>
<evidence type="ECO:0000256" key="1">
    <source>
        <dbReference type="SAM" id="Coils"/>
    </source>
</evidence>
<dbReference type="EMBL" id="VLLK01000002">
    <property type="protein sequence ID" value="TWJ06841.1"/>
    <property type="molecule type" value="Genomic_DNA"/>
</dbReference>
<comment type="caution">
    <text evidence="3">The sequence shown here is derived from an EMBL/GenBank/DDBJ whole genome shotgun (WGS) entry which is preliminary data.</text>
</comment>
<feature type="coiled-coil region" evidence="1">
    <location>
        <begin position="81"/>
        <end position="143"/>
    </location>
</feature>
<evidence type="ECO:0000313" key="4">
    <source>
        <dbReference type="Proteomes" id="UP000320547"/>
    </source>
</evidence>
<proteinExistence type="predicted"/>
<evidence type="ECO:0000256" key="2">
    <source>
        <dbReference type="SAM" id="Phobius"/>
    </source>
</evidence>
<organism evidence="3 4">
    <name type="scientific">Altererythrobacter ishigakiensis</name>
    <dbReference type="NCBI Taxonomy" id="476157"/>
    <lineage>
        <taxon>Bacteria</taxon>
        <taxon>Pseudomonadati</taxon>
        <taxon>Pseudomonadota</taxon>
        <taxon>Alphaproteobacteria</taxon>
        <taxon>Sphingomonadales</taxon>
        <taxon>Erythrobacteraceae</taxon>
        <taxon>Altererythrobacter</taxon>
    </lineage>
</organism>
<accession>A0A562UMI3</accession>
<keyword evidence="2" id="KW-0812">Transmembrane</keyword>
<keyword evidence="1" id="KW-0175">Coiled coil</keyword>